<dbReference type="AlphaFoldDB" id="A0A1H8TET4"/>
<feature type="domain" description="Cyclic nucleotide-binding" evidence="4">
    <location>
        <begin position="8"/>
        <end position="130"/>
    </location>
</feature>
<evidence type="ECO:0000256" key="2">
    <source>
        <dbReference type="ARBA" id="ARBA00023125"/>
    </source>
</evidence>
<keyword evidence="3" id="KW-0804">Transcription</keyword>
<dbReference type="SUPFAM" id="SSF46785">
    <property type="entry name" value="Winged helix' DNA-binding domain"/>
    <property type="match status" value="1"/>
</dbReference>
<accession>A0A1H8TET4</accession>
<dbReference type="SUPFAM" id="SSF51206">
    <property type="entry name" value="cAMP-binding domain-like"/>
    <property type="match status" value="1"/>
</dbReference>
<organism evidence="6 7">
    <name type="scientific">Aquisalimonas asiatica</name>
    <dbReference type="NCBI Taxonomy" id="406100"/>
    <lineage>
        <taxon>Bacteria</taxon>
        <taxon>Pseudomonadati</taxon>
        <taxon>Pseudomonadota</taxon>
        <taxon>Gammaproteobacteria</taxon>
        <taxon>Chromatiales</taxon>
        <taxon>Ectothiorhodospiraceae</taxon>
        <taxon>Aquisalimonas</taxon>
    </lineage>
</organism>
<proteinExistence type="predicted"/>
<gene>
    <name evidence="6" type="ORF">SAMN04488052_104116</name>
</gene>
<dbReference type="PANTHER" id="PTHR24567:SF74">
    <property type="entry name" value="HTH-TYPE TRANSCRIPTIONAL REGULATOR ARCR"/>
    <property type="match status" value="1"/>
</dbReference>
<dbReference type="InterPro" id="IPR050397">
    <property type="entry name" value="Env_Response_Regulators"/>
</dbReference>
<evidence type="ECO:0000256" key="3">
    <source>
        <dbReference type="ARBA" id="ARBA00023163"/>
    </source>
</evidence>
<dbReference type="Pfam" id="PF13545">
    <property type="entry name" value="HTH_Crp_2"/>
    <property type="match status" value="1"/>
</dbReference>
<evidence type="ECO:0000313" key="7">
    <source>
        <dbReference type="Proteomes" id="UP000199657"/>
    </source>
</evidence>
<dbReference type="Proteomes" id="UP000199657">
    <property type="component" value="Unassembled WGS sequence"/>
</dbReference>
<dbReference type="Pfam" id="PF00027">
    <property type="entry name" value="cNMP_binding"/>
    <property type="match status" value="1"/>
</dbReference>
<dbReference type="InterPro" id="IPR036390">
    <property type="entry name" value="WH_DNA-bd_sf"/>
</dbReference>
<dbReference type="InterPro" id="IPR000595">
    <property type="entry name" value="cNMP-bd_dom"/>
</dbReference>
<evidence type="ECO:0000259" key="4">
    <source>
        <dbReference type="PROSITE" id="PS50042"/>
    </source>
</evidence>
<dbReference type="EMBL" id="FOEG01000004">
    <property type="protein sequence ID" value="SEO89391.1"/>
    <property type="molecule type" value="Genomic_DNA"/>
</dbReference>
<dbReference type="GO" id="GO:0003700">
    <property type="term" value="F:DNA-binding transcription factor activity"/>
    <property type="evidence" value="ECO:0007669"/>
    <property type="project" value="TreeGrafter"/>
</dbReference>
<reference evidence="6 7" key="1">
    <citation type="submission" date="2016-10" db="EMBL/GenBank/DDBJ databases">
        <authorList>
            <person name="de Groot N.N."/>
        </authorList>
    </citation>
    <scope>NUCLEOTIDE SEQUENCE [LARGE SCALE GENOMIC DNA]</scope>
    <source>
        <strain evidence="6 7">CGMCC 1.6291</strain>
    </source>
</reference>
<name>A0A1H8TET4_9GAMM</name>
<sequence length="207" mass="23096">MHIAEHPAFTGMEPDLLSEVERQARIVELPAGQQVFRPGDQCQGLPLVLAGSVRVQMTGSSGHEIVLYRIGDADVCTLSIGCLMAGRGYRAEAIVETPTTVILLPNTLFDTLMARSAPFRRQIMVSYGERLDTLMMLVEEIAFQRMDVRLAEWLRSHAKDSPLSITHQTLAVELGTAREVVSRLLKDFERDGWIRLARGRIEILTVP</sequence>
<dbReference type="RefSeq" id="WP_245754009.1">
    <property type="nucleotide sequence ID" value="NZ_FOEG01000004.1"/>
</dbReference>
<dbReference type="InterPro" id="IPR036388">
    <property type="entry name" value="WH-like_DNA-bd_sf"/>
</dbReference>
<dbReference type="Gene3D" id="1.10.10.10">
    <property type="entry name" value="Winged helix-like DNA-binding domain superfamily/Winged helix DNA-binding domain"/>
    <property type="match status" value="1"/>
</dbReference>
<dbReference type="CDD" id="cd00038">
    <property type="entry name" value="CAP_ED"/>
    <property type="match status" value="1"/>
</dbReference>
<dbReference type="PROSITE" id="PS50042">
    <property type="entry name" value="CNMP_BINDING_3"/>
    <property type="match status" value="1"/>
</dbReference>
<dbReference type="Gene3D" id="2.60.120.10">
    <property type="entry name" value="Jelly Rolls"/>
    <property type="match status" value="1"/>
</dbReference>
<dbReference type="PROSITE" id="PS51063">
    <property type="entry name" value="HTH_CRP_2"/>
    <property type="match status" value="1"/>
</dbReference>
<feature type="domain" description="HTH crp-type" evidence="5">
    <location>
        <begin position="144"/>
        <end position="207"/>
    </location>
</feature>
<dbReference type="InterPro" id="IPR012318">
    <property type="entry name" value="HTH_CRP"/>
</dbReference>
<keyword evidence="1" id="KW-0805">Transcription regulation</keyword>
<dbReference type="GO" id="GO:0003677">
    <property type="term" value="F:DNA binding"/>
    <property type="evidence" value="ECO:0007669"/>
    <property type="project" value="UniProtKB-KW"/>
</dbReference>
<dbReference type="InterPro" id="IPR018490">
    <property type="entry name" value="cNMP-bd_dom_sf"/>
</dbReference>
<dbReference type="SMART" id="SM00419">
    <property type="entry name" value="HTH_CRP"/>
    <property type="match status" value="1"/>
</dbReference>
<evidence type="ECO:0000313" key="6">
    <source>
        <dbReference type="EMBL" id="SEO89391.1"/>
    </source>
</evidence>
<keyword evidence="2" id="KW-0238">DNA-binding</keyword>
<dbReference type="PANTHER" id="PTHR24567">
    <property type="entry name" value="CRP FAMILY TRANSCRIPTIONAL REGULATORY PROTEIN"/>
    <property type="match status" value="1"/>
</dbReference>
<evidence type="ECO:0000259" key="5">
    <source>
        <dbReference type="PROSITE" id="PS51063"/>
    </source>
</evidence>
<dbReference type="STRING" id="406100.SAMN04488052_104116"/>
<protein>
    <submittedName>
        <fullName evidence="6">CRP/FNR family transcriptional regulator, anaerobic regulatory protein</fullName>
    </submittedName>
</protein>
<dbReference type="InterPro" id="IPR014710">
    <property type="entry name" value="RmlC-like_jellyroll"/>
</dbReference>
<dbReference type="GO" id="GO:0005829">
    <property type="term" value="C:cytosol"/>
    <property type="evidence" value="ECO:0007669"/>
    <property type="project" value="TreeGrafter"/>
</dbReference>
<keyword evidence="7" id="KW-1185">Reference proteome</keyword>
<evidence type="ECO:0000256" key="1">
    <source>
        <dbReference type="ARBA" id="ARBA00023015"/>
    </source>
</evidence>